<dbReference type="InterPro" id="IPR020806">
    <property type="entry name" value="PKS_PP-bd"/>
</dbReference>
<keyword evidence="7" id="KW-0597">Phosphoprotein</keyword>
<dbReference type="FunFam" id="1.10.1200.10:FF:000019">
    <property type="entry name" value="Phenolpthiocerol synthesis type-I polyketide synthase PPSA"/>
    <property type="match status" value="1"/>
</dbReference>
<gene>
    <name evidence="14" type="ORF">SAMN04488502_1251</name>
</gene>
<comment type="subcellular location">
    <subcellularLocation>
        <location evidence="3">Cytoplasm</location>
    </subcellularLocation>
</comment>
<dbReference type="Pfam" id="PF22336">
    <property type="entry name" value="RhiE-like_linker"/>
    <property type="match status" value="1"/>
</dbReference>
<dbReference type="OrthoDB" id="1671496at2"/>
<dbReference type="GO" id="GO:0004312">
    <property type="term" value="F:fatty acid synthase activity"/>
    <property type="evidence" value="ECO:0007669"/>
    <property type="project" value="TreeGrafter"/>
</dbReference>
<organism evidence="14 15">
    <name type="scientific">Dendrosporobacter quercicolus</name>
    <dbReference type="NCBI Taxonomy" id="146817"/>
    <lineage>
        <taxon>Bacteria</taxon>
        <taxon>Bacillati</taxon>
        <taxon>Bacillota</taxon>
        <taxon>Negativicutes</taxon>
        <taxon>Selenomonadales</taxon>
        <taxon>Sporomusaceae</taxon>
        <taxon>Dendrosporobacter</taxon>
    </lineage>
</organism>
<keyword evidence="11" id="KW-0511">Multifunctional enzyme</keyword>
<dbReference type="Gene3D" id="3.40.47.10">
    <property type="match status" value="1"/>
</dbReference>
<dbReference type="InterPro" id="IPR020841">
    <property type="entry name" value="PKS_Beta-ketoAc_synthase_dom"/>
</dbReference>
<name>A0A1H0AX53_9FIRM</name>
<sequence>DNKRWVAGWSEVKTSPENVGLPWKEQGVYLITGGAGGLGLIFAREITQRVKNATLILTGRSVLTENKQAQLRELEVLGAKVVYRQVDVTQAKAVAELIQNIRAEFGTIHGVIHSAGVTRDSFIIKKTRDELMAVLTPKVTGLVNLDQATKELPLDFFITFSSVAGVFGNLGQADYAAANAFMDAYAGYRNVLMKSQQRQGQTLAMNWPLWKDGGMHVDAENEKLMRQSMGLTAMQTATGIRALYQGLISGKDQLLVLEGDLKRIQATLLAQSSATVALRAPVSIEEKKAVPIIAKDLLQEKATNYFKKMLASVIKMSADSIETDGLFETYGIDSIMVMQLTNQLEKEFGSLSKTLFFEYQNIRALTGYFLATYRDQLIGLLGLRESTVAATLESQDDIPRIEAKAPAGGSRRRSRFSSVRIESQEEKEALDIAIIGVSGRYPQARDIRQFWENLRDGKDCITEIPKDRWDHSLYFDENRNKPGKTYSKWGGFIDGADQFDPLFFNISPREAELMDPQERLFLECVYETLEDAGYTREALGRSQGSSWAGNVGVFVGVMYEEYQLYGAQEQIQGRPIALWGNPGSIANRVSYFCDFHGPSMAVDTMCSSSLTAIHLACQNLQRGICDFAIAGGVNVSIHPNKYLFLSQSKFVSSKGRCESFGEGGDGYVPGEGVGAVLLKSLSKAIADGDHIYGIIKATAINHGGKTNGYTVPNPNAQASVIGRAFKEAGIDPRKISYLEAHGTGTSLGDPIEIAGLAKVFGEYTADKQFCAIGSAKSNIGHCESAAGIAAVTKVLLQLKHCQLVPSLHSEVLNPNIDFHNTPFVVQQKSKEWNRPVIEENGQFKEYPRLAGISAFGAGGSNAHIVIEEYIPKGLARPQSAVSSENPVIIVLSAKNEEQLKEQARRLLIAIQERQYSDSELVDTAYTLQVGREAMDERLAMVVGTSTELETKLHGFLKGQDGIEGLYRGQVKHNKEIVSIYAGDEELLEAIDKWIERKKYTKFLNFWVRGLTYDWDKLYGDPKPCRISLPTYPFARERYWLPHFEPASSPYQGKNQFDATFYEQLIDEIMDDTISVEAAVKKTNYFLKTGDMINGEEDRKHSAKVH</sequence>
<evidence type="ECO:0000256" key="9">
    <source>
        <dbReference type="ARBA" id="ARBA00022737"/>
    </source>
</evidence>
<dbReference type="GO" id="GO:0006633">
    <property type="term" value="P:fatty acid biosynthetic process"/>
    <property type="evidence" value="ECO:0007669"/>
    <property type="project" value="TreeGrafter"/>
</dbReference>
<evidence type="ECO:0000313" key="15">
    <source>
        <dbReference type="Proteomes" id="UP000214880"/>
    </source>
</evidence>
<comment type="pathway">
    <text evidence="4">Antibiotic biosynthesis; bacillaene biosynthesis.</text>
</comment>
<dbReference type="Pfam" id="PF08659">
    <property type="entry name" value="KR"/>
    <property type="match status" value="1"/>
</dbReference>
<dbReference type="SUPFAM" id="SSF51735">
    <property type="entry name" value="NAD(P)-binding Rossmann-fold domains"/>
    <property type="match status" value="1"/>
</dbReference>
<dbReference type="InterPro" id="IPR036291">
    <property type="entry name" value="NAD(P)-bd_dom_sf"/>
</dbReference>
<dbReference type="SUPFAM" id="SSF47336">
    <property type="entry name" value="ACP-like"/>
    <property type="match status" value="1"/>
</dbReference>
<evidence type="ECO:0000259" key="12">
    <source>
        <dbReference type="PROSITE" id="PS50075"/>
    </source>
</evidence>
<dbReference type="PROSITE" id="PS00012">
    <property type="entry name" value="PHOSPHOPANTETHEINE"/>
    <property type="match status" value="1"/>
</dbReference>
<protein>
    <submittedName>
        <fullName evidence="14">Ketoacyl-synthetase C-terminal extension</fullName>
    </submittedName>
</protein>
<evidence type="ECO:0000313" key="14">
    <source>
        <dbReference type="EMBL" id="SDN37786.1"/>
    </source>
</evidence>
<dbReference type="InterPro" id="IPR016039">
    <property type="entry name" value="Thiolase-like"/>
</dbReference>
<evidence type="ECO:0000256" key="1">
    <source>
        <dbReference type="ARBA" id="ARBA00001957"/>
    </source>
</evidence>
<evidence type="ECO:0000256" key="11">
    <source>
        <dbReference type="ARBA" id="ARBA00023268"/>
    </source>
</evidence>
<feature type="domain" description="Ketosynthase family 3 (KS3)" evidence="13">
    <location>
        <begin position="429"/>
        <end position="868"/>
    </location>
</feature>
<dbReference type="InterPro" id="IPR009081">
    <property type="entry name" value="PP-bd_ACP"/>
</dbReference>
<dbReference type="InterPro" id="IPR013968">
    <property type="entry name" value="PKS_KR"/>
</dbReference>
<evidence type="ECO:0000256" key="2">
    <source>
        <dbReference type="ARBA" id="ARBA00003299"/>
    </source>
</evidence>
<dbReference type="Pfam" id="PF00550">
    <property type="entry name" value="PP-binding"/>
    <property type="match status" value="1"/>
</dbReference>
<dbReference type="Pfam" id="PF00109">
    <property type="entry name" value="ketoacyl-synt"/>
    <property type="match status" value="1"/>
</dbReference>
<dbReference type="Gene3D" id="3.40.50.720">
    <property type="entry name" value="NAD(P)-binding Rossmann-like Domain"/>
    <property type="match status" value="1"/>
</dbReference>
<feature type="non-terminal residue" evidence="14">
    <location>
        <position position="1"/>
    </location>
</feature>
<evidence type="ECO:0000256" key="3">
    <source>
        <dbReference type="ARBA" id="ARBA00004496"/>
    </source>
</evidence>
<dbReference type="InterPro" id="IPR036736">
    <property type="entry name" value="ACP-like_sf"/>
</dbReference>
<evidence type="ECO:0000256" key="8">
    <source>
        <dbReference type="ARBA" id="ARBA00022679"/>
    </source>
</evidence>
<keyword evidence="6" id="KW-0963">Cytoplasm</keyword>
<reference evidence="14 15" key="1">
    <citation type="submission" date="2016-10" db="EMBL/GenBank/DDBJ databases">
        <authorList>
            <person name="de Groot N.N."/>
        </authorList>
    </citation>
    <scope>NUCLEOTIDE SEQUENCE [LARGE SCALE GENOMIC DNA]</scope>
    <source>
        <strain evidence="14 15">DSM 1736</strain>
    </source>
</reference>
<dbReference type="PROSITE" id="PS52004">
    <property type="entry name" value="KS3_2"/>
    <property type="match status" value="1"/>
</dbReference>
<dbReference type="Pfam" id="PF02801">
    <property type="entry name" value="Ketoacyl-synt_C"/>
    <property type="match status" value="1"/>
</dbReference>
<dbReference type="CDD" id="cd00833">
    <property type="entry name" value="PKS"/>
    <property type="match status" value="1"/>
</dbReference>
<dbReference type="EMBL" id="FNHB01000025">
    <property type="protein sequence ID" value="SDN37786.1"/>
    <property type="molecule type" value="Genomic_DNA"/>
</dbReference>
<evidence type="ECO:0000256" key="4">
    <source>
        <dbReference type="ARBA" id="ARBA00004789"/>
    </source>
</evidence>
<dbReference type="InterPro" id="IPR050091">
    <property type="entry name" value="PKS_NRPS_Biosynth_Enz"/>
</dbReference>
<evidence type="ECO:0000256" key="10">
    <source>
        <dbReference type="ARBA" id="ARBA00022857"/>
    </source>
</evidence>
<evidence type="ECO:0000256" key="5">
    <source>
        <dbReference type="ARBA" id="ARBA00022450"/>
    </source>
</evidence>
<dbReference type="AlphaFoldDB" id="A0A1H0AX53"/>
<dbReference type="InterPro" id="IPR014031">
    <property type="entry name" value="Ketoacyl_synth_C"/>
</dbReference>
<dbReference type="PROSITE" id="PS50075">
    <property type="entry name" value="CARRIER"/>
    <property type="match status" value="1"/>
</dbReference>
<evidence type="ECO:0000256" key="6">
    <source>
        <dbReference type="ARBA" id="ARBA00022490"/>
    </source>
</evidence>
<dbReference type="GO" id="GO:0005886">
    <property type="term" value="C:plasma membrane"/>
    <property type="evidence" value="ECO:0007669"/>
    <property type="project" value="TreeGrafter"/>
</dbReference>
<dbReference type="STRING" id="146817.SAMN04488502_1251"/>
<proteinExistence type="predicted"/>
<feature type="domain" description="Carrier" evidence="12">
    <location>
        <begin position="300"/>
        <end position="373"/>
    </location>
</feature>
<dbReference type="GO" id="GO:0005737">
    <property type="term" value="C:cytoplasm"/>
    <property type="evidence" value="ECO:0007669"/>
    <property type="project" value="UniProtKB-SubCell"/>
</dbReference>
<dbReference type="InterPro" id="IPR054514">
    <property type="entry name" value="RhiE-like_linker"/>
</dbReference>
<dbReference type="SMART" id="SM00822">
    <property type="entry name" value="PKS_KR"/>
    <property type="match status" value="1"/>
</dbReference>
<keyword evidence="8" id="KW-0808">Transferase</keyword>
<dbReference type="RefSeq" id="WP_139164557.1">
    <property type="nucleotide sequence ID" value="NZ_FNHB01000025.1"/>
</dbReference>
<dbReference type="FunFam" id="3.40.47.10:FF:000019">
    <property type="entry name" value="Polyketide synthase type I"/>
    <property type="match status" value="1"/>
</dbReference>
<dbReference type="CDD" id="cd08953">
    <property type="entry name" value="KR_2_SDR_x"/>
    <property type="match status" value="1"/>
</dbReference>
<keyword evidence="15" id="KW-1185">Reference proteome</keyword>
<dbReference type="SMART" id="SM00825">
    <property type="entry name" value="PKS_KS"/>
    <property type="match status" value="1"/>
</dbReference>
<dbReference type="PANTHER" id="PTHR43775:SF37">
    <property type="entry name" value="SI:DKEY-61P9.11"/>
    <property type="match status" value="1"/>
</dbReference>
<dbReference type="Proteomes" id="UP000214880">
    <property type="component" value="Unassembled WGS sequence"/>
</dbReference>
<dbReference type="PANTHER" id="PTHR43775">
    <property type="entry name" value="FATTY ACID SYNTHASE"/>
    <property type="match status" value="1"/>
</dbReference>
<dbReference type="SUPFAM" id="SSF53901">
    <property type="entry name" value="Thiolase-like"/>
    <property type="match status" value="1"/>
</dbReference>
<comment type="function">
    <text evidence="2">Involved in some intermediate steps for the synthesis of the antibiotic polyketide bacillaene which is involved in secondary metabolism.</text>
</comment>
<evidence type="ECO:0000256" key="7">
    <source>
        <dbReference type="ARBA" id="ARBA00022553"/>
    </source>
</evidence>
<dbReference type="Gene3D" id="1.10.1240.100">
    <property type="match status" value="1"/>
</dbReference>
<keyword evidence="5" id="KW-0596">Phosphopantetheine</keyword>
<keyword evidence="10" id="KW-0521">NADP</keyword>
<keyword evidence="9" id="KW-0677">Repeat</keyword>
<dbReference type="InterPro" id="IPR057326">
    <property type="entry name" value="KR_dom"/>
</dbReference>
<dbReference type="InterPro" id="IPR006162">
    <property type="entry name" value="Ppantetheine_attach_site"/>
</dbReference>
<comment type="cofactor">
    <cofactor evidence="1">
        <name>pantetheine 4'-phosphate</name>
        <dbReference type="ChEBI" id="CHEBI:47942"/>
    </cofactor>
</comment>
<evidence type="ECO:0000259" key="13">
    <source>
        <dbReference type="PROSITE" id="PS52004"/>
    </source>
</evidence>
<accession>A0A1H0AX53</accession>
<dbReference type="InterPro" id="IPR014030">
    <property type="entry name" value="Ketoacyl_synth_N"/>
</dbReference>
<dbReference type="SMART" id="SM00823">
    <property type="entry name" value="PKS_PP"/>
    <property type="match status" value="1"/>
</dbReference>
<dbReference type="GO" id="GO:0031177">
    <property type="term" value="F:phosphopantetheine binding"/>
    <property type="evidence" value="ECO:0007669"/>
    <property type="project" value="InterPro"/>
</dbReference>
<dbReference type="Gene3D" id="1.10.1200.10">
    <property type="entry name" value="ACP-like"/>
    <property type="match status" value="1"/>
</dbReference>
<dbReference type="GO" id="GO:0071770">
    <property type="term" value="P:DIM/DIP cell wall layer assembly"/>
    <property type="evidence" value="ECO:0007669"/>
    <property type="project" value="TreeGrafter"/>
</dbReference>